<proteinExistence type="predicted"/>
<accession>A0ABT3CE78</accession>
<comment type="caution">
    <text evidence="2">The sequence shown here is derived from an EMBL/GenBank/DDBJ whole genome shotgun (WGS) entry which is preliminary data.</text>
</comment>
<dbReference type="Pfam" id="PF06197">
    <property type="entry name" value="DUF998"/>
    <property type="match status" value="1"/>
</dbReference>
<feature type="transmembrane region" description="Helical" evidence="1">
    <location>
        <begin position="89"/>
        <end position="109"/>
    </location>
</feature>
<reference evidence="2 3" key="1">
    <citation type="journal article" date="2022" name="BMC Genomics">
        <title>Comparative genome analysis of mycobacteria focusing on tRNA and non-coding RNA.</title>
        <authorList>
            <person name="Behra P.R.K."/>
            <person name="Pettersson B.M.F."/>
            <person name="Ramesh M."/>
            <person name="Das S."/>
            <person name="Dasgupta S."/>
            <person name="Kirsebom L.A."/>
        </authorList>
    </citation>
    <scope>NUCLEOTIDE SEQUENCE [LARGE SCALE GENOMIC DNA]</scope>
    <source>
        <strain evidence="2 3">DSM 44078</strain>
    </source>
</reference>
<feature type="transmembrane region" description="Helical" evidence="1">
    <location>
        <begin position="12"/>
        <end position="35"/>
    </location>
</feature>
<evidence type="ECO:0000256" key="1">
    <source>
        <dbReference type="SAM" id="Phobius"/>
    </source>
</evidence>
<keyword evidence="1" id="KW-1133">Transmembrane helix</keyword>
<organism evidence="2 3">
    <name type="scientific">Mycolicibacterium komossense</name>
    <dbReference type="NCBI Taxonomy" id="1779"/>
    <lineage>
        <taxon>Bacteria</taxon>
        <taxon>Bacillati</taxon>
        <taxon>Actinomycetota</taxon>
        <taxon>Actinomycetes</taxon>
        <taxon>Mycobacteriales</taxon>
        <taxon>Mycobacteriaceae</taxon>
        <taxon>Mycolicibacterium</taxon>
    </lineage>
</organism>
<dbReference type="EMBL" id="JACKTY010000030">
    <property type="protein sequence ID" value="MCV7227781.1"/>
    <property type="molecule type" value="Genomic_DNA"/>
</dbReference>
<keyword evidence="3" id="KW-1185">Reference proteome</keyword>
<evidence type="ECO:0000313" key="3">
    <source>
        <dbReference type="Proteomes" id="UP001526201"/>
    </source>
</evidence>
<dbReference type="Proteomes" id="UP001526201">
    <property type="component" value="Unassembled WGS sequence"/>
</dbReference>
<keyword evidence="1" id="KW-0472">Membrane</keyword>
<evidence type="ECO:0000313" key="2">
    <source>
        <dbReference type="EMBL" id="MCV7227781.1"/>
    </source>
</evidence>
<keyword evidence="1" id="KW-0812">Transmembrane</keyword>
<name>A0ABT3CE78_9MYCO</name>
<feature type="transmembrane region" description="Helical" evidence="1">
    <location>
        <begin position="55"/>
        <end position="77"/>
    </location>
</feature>
<sequence>MRRSGGSAVSSSARTAAVIWLLGAGVYVVCEAVAAAGKPGYRYATNYISDLGTSAVMNVGAFALHGLLFALGAVVAVRAHPGTGGVGRGFLLAAAANAVGNVMVGSFPSGSPGSVALHVVGAALAIVGGNIAVLLVGVGGRRIGLPQNYSRASVALGVFGICCLAALTMFPVGFVERGAVYPIIVWQAMTGVAILRQVSR</sequence>
<feature type="transmembrane region" description="Helical" evidence="1">
    <location>
        <begin position="152"/>
        <end position="172"/>
    </location>
</feature>
<feature type="transmembrane region" description="Helical" evidence="1">
    <location>
        <begin position="178"/>
        <end position="195"/>
    </location>
</feature>
<dbReference type="InterPro" id="IPR009339">
    <property type="entry name" value="DUF998"/>
</dbReference>
<feature type="transmembrane region" description="Helical" evidence="1">
    <location>
        <begin position="115"/>
        <end position="140"/>
    </location>
</feature>
<gene>
    <name evidence="2" type="ORF">H7J73_17300</name>
</gene>
<protein>
    <submittedName>
        <fullName evidence="2">DUF998 domain-containing protein</fullName>
    </submittedName>
</protein>